<dbReference type="NCBIfam" id="TIGR03816">
    <property type="entry name" value="tadE_like_DECH"/>
    <property type="match status" value="1"/>
</dbReference>
<accession>A0A918MRU1</accession>
<reference evidence="4" key="1">
    <citation type="journal article" date="2014" name="Int. J. Syst. Evol. Microbiol.">
        <title>Complete genome sequence of Corynebacterium casei LMG S-19264T (=DSM 44701T), isolated from a smear-ripened cheese.</title>
        <authorList>
            <consortium name="US DOE Joint Genome Institute (JGI-PGF)"/>
            <person name="Walter F."/>
            <person name="Albersmeier A."/>
            <person name="Kalinowski J."/>
            <person name="Ruckert C."/>
        </authorList>
    </citation>
    <scope>NUCLEOTIDE SEQUENCE</scope>
    <source>
        <strain evidence="4">JCM 4490</strain>
    </source>
</reference>
<evidence type="ECO:0000256" key="1">
    <source>
        <dbReference type="SAM" id="MobiDB-lite"/>
    </source>
</evidence>
<feature type="region of interest" description="Disordered" evidence="1">
    <location>
        <begin position="237"/>
        <end position="278"/>
    </location>
</feature>
<feature type="region of interest" description="Disordered" evidence="1">
    <location>
        <begin position="1"/>
        <end position="145"/>
    </location>
</feature>
<dbReference type="AlphaFoldDB" id="A0A918MRU1"/>
<keyword evidence="2" id="KW-0472">Membrane</keyword>
<sequence>MRAVQGDHGSGHPERRRSVRRPFERDVSERGAFERGVSHRERLYDRQHADRQHVDWQYADRQHVDWQRSDRQHADRQHVDWQRSDRQHADRQHADRQRPERRPSGGGASGQGHTDGVSSNRVSSDRRFPHRETRDRGSGGRVSADQGSATVWSLGAIAVLCVVFGAVLALGQAVVVRHRAAGGADLAALAAADHWAEGSAAACARAERLAAAQRVRLVRCAVTGQISEVTAASGKGPFAAEARARAGPAGPVPSEPPAAPGALRNPVAGRHAEPSSPP</sequence>
<keyword evidence="2" id="KW-1133">Transmembrane helix</keyword>
<keyword evidence="5" id="KW-1185">Reference proteome</keyword>
<feature type="compositionally biased region" description="Low complexity" evidence="1">
    <location>
        <begin position="239"/>
        <end position="249"/>
    </location>
</feature>
<comment type="caution">
    <text evidence="4">The sequence shown here is derived from an EMBL/GenBank/DDBJ whole genome shotgun (WGS) entry which is preliminary data.</text>
</comment>
<organism evidence="4 5">
    <name type="scientific">Streptomyces lucensis JCM 4490</name>
    <dbReference type="NCBI Taxonomy" id="1306176"/>
    <lineage>
        <taxon>Bacteria</taxon>
        <taxon>Bacillati</taxon>
        <taxon>Actinomycetota</taxon>
        <taxon>Actinomycetes</taxon>
        <taxon>Kitasatosporales</taxon>
        <taxon>Streptomycetaceae</taxon>
        <taxon>Streptomyces</taxon>
    </lineage>
</organism>
<dbReference type="Proteomes" id="UP000620224">
    <property type="component" value="Unassembled WGS sequence"/>
</dbReference>
<feature type="compositionally biased region" description="Basic and acidic residues" evidence="1">
    <location>
        <begin position="21"/>
        <end position="103"/>
    </location>
</feature>
<evidence type="ECO:0000313" key="5">
    <source>
        <dbReference type="Proteomes" id="UP000620224"/>
    </source>
</evidence>
<feature type="compositionally biased region" description="Basic and acidic residues" evidence="1">
    <location>
        <begin position="123"/>
        <end position="138"/>
    </location>
</feature>
<evidence type="ECO:0000256" key="2">
    <source>
        <dbReference type="SAM" id="Phobius"/>
    </source>
</evidence>
<feature type="domain" description="Putative Flp pilus-assembly TadG-like N-terminal" evidence="3">
    <location>
        <begin position="147"/>
        <end position="193"/>
    </location>
</feature>
<evidence type="ECO:0000259" key="3">
    <source>
        <dbReference type="Pfam" id="PF13400"/>
    </source>
</evidence>
<dbReference type="InterPro" id="IPR021202">
    <property type="entry name" value="Rv3654c-like"/>
</dbReference>
<dbReference type="Pfam" id="PF13400">
    <property type="entry name" value="Tad"/>
    <property type="match status" value="1"/>
</dbReference>
<proteinExistence type="predicted"/>
<evidence type="ECO:0000313" key="4">
    <source>
        <dbReference type="EMBL" id="GGW61650.1"/>
    </source>
</evidence>
<name>A0A918MRU1_9ACTN</name>
<gene>
    <name evidence="4" type="ORF">GCM10010503_43420</name>
</gene>
<feature type="compositionally biased region" description="Pro residues" evidence="1">
    <location>
        <begin position="250"/>
        <end position="259"/>
    </location>
</feature>
<feature type="transmembrane region" description="Helical" evidence="2">
    <location>
        <begin position="151"/>
        <end position="170"/>
    </location>
</feature>
<reference evidence="4" key="2">
    <citation type="submission" date="2020-09" db="EMBL/GenBank/DDBJ databases">
        <authorList>
            <person name="Sun Q."/>
            <person name="Ohkuma M."/>
        </authorList>
    </citation>
    <scope>NUCLEOTIDE SEQUENCE</scope>
    <source>
        <strain evidence="4">JCM 4490</strain>
    </source>
</reference>
<dbReference type="EMBL" id="BMUE01000009">
    <property type="protein sequence ID" value="GGW61650.1"/>
    <property type="molecule type" value="Genomic_DNA"/>
</dbReference>
<protein>
    <recommendedName>
        <fullName evidence="3">Putative Flp pilus-assembly TadG-like N-terminal domain-containing protein</fullName>
    </recommendedName>
</protein>
<dbReference type="InterPro" id="IPR028087">
    <property type="entry name" value="Tad_N"/>
</dbReference>
<keyword evidence="2" id="KW-0812">Transmembrane</keyword>